<evidence type="ECO:0000256" key="1">
    <source>
        <dbReference type="SAM" id="Phobius"/>
    </source>
</evidence>
<name>A0A8J8SZ70_HALGN</name>
<feature type="transmembrane region" description="Helical" evidence="1">
    <location>
        <begin position="135"/>
        <end position="156"/>
    </location>
</feature>
<accession>A0A8J8SZ70</accession>
<comment type="caution">
    <text evidence="2">The sequence shown here is derived from an EMBL/GenBank/DDBJ whole genome shotgun (WGS) entry which is preliminary data.</text>
</comment>
<reference evidence="2" key="1">
    <citation type="submission" date="2019-06" db="EMBL/GenBank/DDBJ databases">
        <authorList>
            <person name="Zheng W."/>
        </authorList>
    </citation>
    <scope>NUCLEOTIDE SEQUENCE</scope>
    <source>
        <strain evidence="2">QDHG01</strain>
    </source>
</reference>
<feature type="transmembrane region" description="Helical" evidence="1">
    <location>
        <begin position="176"/>
        <end position="197"/>
    </location>
</feature>
<evidence type="ECO:0000313" key="2">
    <source>
        <dbReference type="EMBL" id="TNV75995.1"/>
    </source>
</evidence>
<feature type="transmembrane region" description="Helical" evidence="1">
    <location>
        <begin position="63"/>
        <end position="84"/>
    </location>
</feature>
<protein>
    <submittedName>
        <fullName evidence="2">Uncharacterized protein</fullName>
    </submittedName>
</protein>
<sequence length="243" mass="27476">MLEETYNTLGQSDGEGMFYGVLMMAIASMISIVAGVVLYFGLQCTFVILFFDNIAHHAFAKKLSAGLMLSYFAMVALGIVVNLFSDHFILLDTIDSNSSLFAIFIHYVELITVAPMAATMNPFIEQYFVLHDSYYSIMVFNVPSLLCASVVLFSFLLSFDRAFLLDAFKNSKGEDWWWRSKFFYTVSIAIAVVQWGYSAQYPTRFPAFNTHLSMLDNIILWVSSHFLIAEPSILTLIDELVTI</sequence>
<keyword evidence="1" id="KW-0812">Transmembrane</keyword>
<dbReference type="EMBL" id="RRYP01014408">
    <property type="protein sequence ID" value="TNV75995.1"/>
    <property type="molecule type" value="Genomic_DNA"/>
</dbReference>
<keyword evidence="1" id="KW-0472">Membrane</keyword>
<feature type="transmembrane region" description="Helical" evidence="1">
    <location>
        <begin position="104"/>
        <end position="123"/>
    </location>
</feature>
<dbReference type="Proteomes" id="UP000785679">
    <property type="component" value="Unassembled WGS sequence"/>
</dbReference>
<keyword evidence="3" id="KW-1185">Reference proteome</keyword>
<organism evidence="2 3">
    <name type="scientific">Halteria grandinella</name>
    <dbReference type="NCBI Taxonomy" id="5974"/>
    <lineage>
        <taxon>Eukaryota</taxon>
        <taxon>Sar</taxon>
        <taxon>Alveolata</taxon>
        <taxon>Ciliophora</taxon>
        <taxon>Intramacronucleata</taxon>
        <taxon>Spirotrichea</taxon>
        <taxon>Stichotrichia</taxon>
        <taxon>Sporadotrichida</taxon>
        <taxon>Halteriidae</taxon>
        <taxon>Halteria</taxon>
    </lineage>
</organism>
<dbReference type="AlphaFoldDB" id="A0A8J8SZ70"/>
<evidence type="ECO:0000313" key="3">
    <source>
        <dbReference type="Proteomes" id="UP000785679"/>
    </source>
</evidence>
<feature type="transmembrane region" description="Helical" evidence="1">
    <location>
        <begin position="20"/>
        <end position="51"/>
    </location>
</feature>
<proteinExistence type="predicted"/>
<keyword evidence="1" id="KW-1133">Transmembrane helix</keyword>
<gene>
    <name evidence="2" type="ORF">FGO68_gene9524</name>
</gene>